<evidence type="ECO:0000313" key="2">
    <source>
        <dbReference type="EMBL" id="CRK86996.1"/>
    </source>
</evidence>
<dbReference type="Proteomes" id="UP000183832">
    <property type="component" value="Unassembled WGS sequence"/>
</dbReference>
<evidence type="ECO:0000256" key="1">
    <source>
        <dbReference type="SAM" id="SignalP"/>
    </source>
</evidence>
<accession>A0A1J1HHV7</accession>
<keyword evidence="1" id="KW-0732">Signal</keyword>
<reference evidence="2 3" key="1">
    <citation type="submission" date="2015-04" db="EMBL/GenBank/DDBJ databases">
        <authorList>
            <person name="Syromyatnikov M.Y."/>
            <person name="Popov V.N."/>
        </authorList>
    </citation>
    <scope>NUCLEOTIDE SEQUENCE [LARGE SCALE GENOMIC DNA]</scope>
</reference>
<sequence length="67" mass="7588">MSSQCPQESQIFCRCLLFCCFLVELKCTQPFKIAIGFQVGNGSSDGEFILKFDSIMEAFMKKLLSCF</sequence>
<dbReference type="AlphaFoldDB" id="A0A1J1HHV7"/>
<evidence type="ECO:0000313" key="3">
    <source>
        <dbReference type="Proteomes" id="UP000183832"/>
    </source>
</evidence>
<organism evidence="2 3">
    <name type="scientific">Clunio marinus</name>
    <dbReference type="NCBI Taxonomy" id="568069"/>
    <lineage>
        <taxon>Eukaryota</taxon>
        <taxon>Metazoa</taxon>
        <taxon>Ecdysozoa</taxon>
        <taxon>Arthropoda</taxon>
        <taxon>Hexapoda</taxon>
        <taxon>Insecta</taxon>
        <taxon>Pterygota</taxon>
        <taxon>Neoptera</taxon>
        <taxon>Endopterygota</taxon>
        <taxon>Diptera</taxon>
        <taxon>Nematocera</taxon>
        <taxon>Chironomoidea</taxon>
        <taxon>Chironomidae</taxon>
        <taxon>Clunio</taxon>
    </lineage>
</organism>
<keyword evidence="3" id="KW-1185">Reference proteome</keyword>
<protein>
    <submittedName>
        <fullName evidence="2">CLUMA_CG000809, isoform A</fullName>
    </submittedName>
</protein>
<proteinExistence type="predicted"/>
<dbReference type="EMBL" id="CVRI01000002">
    <property type="protein sequence ID" value="CRK86996.1"/>
    <property type="molecule type" value="Genomic_DNA"/>
</dbReference>
<name>A0A1J1HHV7_9DIPT</name>
<feature type="signal peptide" evidence="1">
    <location>
        <begin position="1"/>
        <end position="27"/>
    </location>
</feature>
<gene>
    <name evidence="2" type="ORF">CLUMA_CG000809</name>
</gene>
<feature type="chain" id="PRO_5012068598" evidence="1">
    <location>
        <begin position="28"/>
        <end position="67"/>
    </location>
</feature>